<keyword evidence="1" id="KW-0862">Zinc</keyword>
<feature type="compositionally biased region" description="Low complexity" evidence="2">
    <location>
        <begin position="875"/>
        <end position="884"/>
    </location>
</feature>
<reference evidence="5" key="2">
    <citation type="submission" date="2023-05" db="EMBL/GenBank/DDBJ databases">
        <authorList>
            <consortium name="Lawrence Berkeley National Laboratory"/>
            <person name="Steindorff A."/>
            <person name="Hensen N."/>
            <person name="Bonometti L."/>
            <person name="Westerberg I."/>
            <person name="Brannstrom I.O."/>
            <person name="Guillou S."/>
            <person name="Cros-Aarteil S."/>
            <person name="Calhoun S."/>
            <person name="Haridas S."/>
            <person name="Kuo A."/>
            <person name="Mondo S."/>
            <person name="Pangilinan J."/>
            <person name="Riley R."/>
            <person name="Labutti K."/>
            <person name="Andreopoulos B."/>
            <person name="Lipzen A."/>
            <person name="Chen C."/>
            <person name="Yanf M."/>
            <person name="Daum C."/>
            <person name="Ng V."/>
            <person name="Clum A."/>
            <person name="Ohm R."/>
            <person name="Martin F."/>
            <person name="Silar P."/>
            <person name="Natvig D."/>
            <person name="Lalanne C."/>
            <person name="Gautier V."/>
            <person name="Ament-Velasquez S.L."/>
            <person name="Kruys A."/>
            <person name="Hutchinson M.I."/>
            <person name="Powell A.J."/>
            <person name="Barry K."/>
            <person name="Miller A.N."/>
            <person name="Grigoriev I.V."/>
            <person name="Debuchy R."/>
            <person name="Gladieux P."/>
            <person name="Thoren M.H."/>
            <person name="Johannesson H."/>
        </authorList>
    </citation>
    <scope>NUCLEOTIDE SEQUENCE</scope>
    <source>
        <strain evidence="5">CBS 508.74</strain>
    </source>
</reference>
<keyword evidence="1" id="KW-0479">Metal-binding</keyword>
<keyword evidence="6" id="KW-1185">Reference proteome</keyword>
<dbReference type="SMART" id="SM00220">
    <property type="entry name" value="S_TKc"/>
    <property type="match status" value="1"/>
</dbReference>
<organism evidence="5 6">
    <name type="scientific">Canariomyces notabilis</name>
    <dbReference type="NCBI Taxonomy" id="2074819"/>
    <lineage>
        <taxon>Eukaryota</taxon>
        <taxon>Fungi</taxon>
        <taxon>Dikarya</taxon>
        <taxon>Ascomycota</taxon>
        <taxon>Pezizomycotina</taxon>
        <taxon>Sordariomycetes</taxon>
        <taxon>Sordariomycetidae</taxon>
        <taxon>Sordariales</taxon>
        <taxon>Chaetomiaceae</taxon>
        <taxon>Canariomyces</taxon>
    </lineage>
</organism>
<dbReference type="GeneID" id="89933289"/>
<evidence type="ECO:0000259" key="4">
    <source>
        <dbReference type="PROSITE" id="PS50157"/>
    </source>
</evidence>
<sequence length="1084" mass="121825">MTGMELDMLLSSLELPERKEQDDHAGPLCELSQNQAVPGTQLPQSSAWRNTSEDGRPSMERLLRQSMVHLPQQGTKFLPVDKLYEVVCPSRVKEELRSRFHVPEPGLSKFVHEVCGSKPEDPHPRQPHDLRSRRRIFAILTLIGQVHQIQSVIYEGLLDSALPFTTVPPQIPLTTKHSNLPSVGKVWSRDGKEVKFMQDWTDLFREAFIAYQWTVLAPFFHFPSSSCGEAPHYDLPAKAVVPFISTCNTSQGGYSTVYKTVIHPAHYSIGGVSQLVSGGNHIFAIKKLHAPSSTSFNAEAGALRRIGRAKHIVELLATYTHQGNFFMVFPWAESDLHDFWRIHPSPDTTIRPWVMEQLQGITEGLARIHRFGMSDPPESSSGYAYSGRHGDLKPENILLFKSEESEHGRLVIADFGLVRFHTEATRSRSNAAMVPVSLTYRAPECDLGQPVSSSYDIWMLGCIFSEFITWLLLGYEGVEEYSRRRLTIHDVPYQCTLEDTFFKMGVNANGNRFAVINPSVVEWCLHLRQLPGCAQFIQDILELTMSKMLVVDPKVRFTVQRVLEGLSEIKRKGEQNHGYYVQAHGEEKGCVGHQGSMPTRKHGRATDIVEESSDLVGNWRLSSDSEYLRTQRDNKAKKQRQCEPCTRFGCPFRHRNPHRFNVMDYPKCATGSFPDISALKRHVVECHRRPARMVFEEPPAPSHRCDRCGELFESKDDLASHLRVPQEDMCKVREIDARPQQGDDPEDGVTKTVQDVLGSRAKDKVMSWDHLWHVLFPSDSRVPNGEYQPVIEDHEVLKRFQDSSARSRNLITGALRRAAAYGSHDLSRPEIVDEVWRAVQELITHMFDRTLQPPIIRTPTHARKPRSQTAKPRPQQQQQQQQQQLLTPVPTARHTRDRELAPRPPQTIAHQPQSPAVPTTTSEAFWGANNLQLGFTIPPNPTEALNFMTDFPPLLSTPTNTLTRGSGSSISTRSLNCESHSQRPLRISVTAPTPPLNMGLEQGAETADTSTRALNPVSHAMTGLRPACGMCVIDPMGCPCHLATGTHGRGSLRTAMDSSGPLNQYVNMGMSDIMSDIFMPDIGL</sequence>
<evidence type="ECO:0000256" key="2">
    <source>
        <dbReference type="SAM" id="MobiDB-lite"/>
    </source>
</evidence>
<dbReference type="RefSeq" id="XP_064667683.1">
    <property type="nucleotide sequence ID" value="XM_064809166.1"/>
</dbReference>
<dbReference type="PROSITE" id="PS50011">
    <property type="entry name" value="PROTEIN_KINASE_DOM"/>
    <property type="match status" value="1"/>
</dbReference>
<dbReference type="AlphaFoldDB" id="A0AAN6T9T6"/>
<feature type="compositionally biased region" description="Low complexity" evidence="2">
    <location>
        <begin position="961"/>
        <end position="975"/>
    </location>
</feature>
<gene>
    <name evidence="5" type="ORF">N656DRAFT_298794</name>
</gene>
<dbReference type="Gene3D" id="1.10.510.10">
    <property type="entry name" value="Transferase(Phosphotransferase) domain 1"/>
    <property type="match status" value="1"/>
</dbReference>
<reference evidence="5" key="1">
    <citation type="journal article" date="2023" name="Mol. Phylogenet. Evol.">
        <title>Genome-scale phylogeny and comparative genomics of the fungal order Sordariales.</title>
        <authorList>
            <person name="Hensen N."/>
            <person name="Bonometti L."/>
            <person name="Westerberg I."/>
            <person name="Brannstrom I.O."/>
            <person name="Guillou S."/>
            <person name="Cros-Aarteil S."/>
            <person name="Calhoun S."/>
            <person name="Haridas S."/>
            <person name="Kuo A."/>
            <person name="Mondo S."/>
            <person name="Pangilinan J."/>
            <person name="Riley R."/>
            <person name="LaButti K."/>
            <person name="Andreopoulos B."/>
            <person name="Lipzen A."/>
            <person name="Chen C."/>
            <person name="Yan M."/>
            <person name="Daum C."/>
            <person name="Ng V."/>
            <person name="Clum A."/>
            <person name="Steindorff A."/>
            <person name="Ohm R.A."/>
            <person name="Martin F."/>
            <person name="Silar P."/>
            <person name="Natvig D.O."/>
            <person name="Lalanne C."/>
            <person name="Gautier V."/>
            <person name="Ament-Velasquez S.L."/>
            <person name="Kruys A."/>
            <person name="Hutchinson M.I."/>
            <person name="Powell A.J."/>
            <person name="Barry K."/>
            <person name="Miller A.N."/>
            <person name="Grigoriev I.V."/>
            <person name="Debuchy R."/>
            <person name="Gladieux P."/>
            <person name="Hiltunen Thoren M."/>
            <person name="Johannesson H."/>
        </authorList>
    </citation>
    <scope>NUCLEOTIDE SEQUENCE</scope>
    <source>
        <strain evidence="5">CBS 508.74</strain>
    </source>
</reference>
<dbReference type="EMBL" id="MU853352">
    <property type="protein sequence ID" value="KAK4110113.1"/>
    <property type="molecule type" value="Genomic_DNA"/>
</dbReference>
<proteinExistence type="predicted"/>
<feature type="compositionally biased region" description="Basic and acidic residues" evidence="2">
    <location>
        <begin position="15"/>
        <end position="25"/>
    </location>
</feature>
<dbReference type="InterPro" id="IPR000719">
    <property type="entry name" value="Prot_kinase_dom"/>
</dbReference>
<dbReference type="Pfam" id="PF00069">
    <property type="entry name" value="Pkinase"/>
    <property type="match status" value="1"/>
</dbReference>
<dbReference type="PANTHER" id="PTHR24359">
    <property type="entry name" value="SERINE/THREONINE-PROTEIN KINASE SBK1"/>
    <property type="match status" value="1"/>
</dbReference>
<feature type="domain" description="C2H2-type" evidence="4">
    <location>
        <begin position="703"/>
        <end position="724"/>
    </location>
</feature>
<feature type="domain" description="Protein kinase" evidence="3">
    <location>
        <begin position="243"/>
        <end position="580"/>
    </location>
</feature>
<dbReference type="GO" id="GO:0008270">
    <property type="term" value="F:zinc ion binding"/>
    <property type="evidence" value="ECO:0007669"/>
    <property type="project" value="UniProtKB-KW"/>
</dbReference>
<feature type="compositionally biased region" description="Polar residues" evidence="2">
    <location>
        <begin position="31"/>
        <end position="50"/>
    </location>
</feature>
<evidence type="ECO:0000313" key="5">
    <source>
        <dbReference type="EMBL" id="KAK4110113.1"/>
    </source>
</evidence>
<feature type="region of interest" description="Disordered" evidence="2">
    <location>
        <begin position="850"/>
        <end position="921"/>
    </location>
</feature>
<keyword evidence="5" id="KW-0418">Kinase</keyword>
<dbReference type="GO" id="GO:0005524">
    <property type="term" value="F:ATP binding"/>
    <property type="evidence" value="ECO:0007669"/>
    <property type="project" value="InterPro"/>
</dbReference>
<evidence type="ECO:0000313" key="6">
    <source>
        <dbReference type="Proteomes" id="UP001302812"/>
    </source>
</evidence>
<dbReference type="InterPro" id="IPR011009">
    <property type="entry name" value="Kinase-like_dom_sf"/>
</dbReference>
<evidence type="ECO:0000259" key="3">
    <source>
        <dbReference type="PROSITE" id="PS50011"/>
    </source>
</evidence>
<name>A0AAN6T9T6_9PEZI</name>
<comment type="caution">
    <text evidence="5">The sequence shown here is derived from an EMBL/GenBank/DDBJ whole genome shotgun (WGS) entry which is preliminary data.</text>
</comment>
<feature type="region of interest" description="Disordered" evidence="2">
    <location>
        <begin position="1"/>
        <end position="55"/>
    </location>
</feature>
<dbReference type="SUPFAM" id="SSF56112">
    <property type="entry name" value="Protein kinase-like (PK-like)"/>
    <property type="match status" value="1"/>
</dbReference>
<protein>
    <submittedName>
        <fullName evidence="5">Kinase-like protein</fullName>
    </submittedName>
</protein>
<feature type="compositionally biased region" description="Polar residues" evidence="2">
    <location>
        <begin position="908"/>
        <end position="921"/>
    </location>
</feature>
<accession>A0AAN6T9T6</accession>
<keyword evidence="5" id="KW-0808">Transferase</keyword>
<dbReference type="CDD" id="cd00180">
    <property type="entry name" value="PKc"/>
    <property type="match status" value="1"/>
</dbReference>
<feature type="compositionally biased region" description="Low complexity" evidence="2">
    <location>
        <begin position="1"/>
        <end position="14"/>
    </location>
</feature>
<keyword evidence="1" id="KW-0863">Zinc-finger</keyword>
<dbReference type="GO" id="GO:0004674">
    <property type="term" value="F:protein serine/threonine kinase activity"/>
    <property type="evidence" value="ECO:0007669"/>
    <property type="project" value="TreeGrafter"/>
</dbReference>
<feature type="region of interest" description="Disordered" evidence="2">
    <location>
        <begin position="961"/>
        <end position="983"/>
    </location>
</feature>
<evidence type="ECO:0000256" key="1">
    <source>
        <dbReference type="PROSITE-ProRule" id="PRU00042"/>
    </source>
</evidence>
<dbReference type="PROSITE" id="PS50157">
    <property type="entry name" value="ZINC_FINGER_C2H2_2"/>
    <property type="match status" value="1"/>
</dbReference>
<dbReference type="InterPro" id="IPR013087">
    <property type="entry name" value="Znf_C2H2_type"/>
</dbReference>
<dbReference type="PANTHER" id="PTHR24359:SF1">
    <property type="entry name" value="INHIBITOR OF NUCLEAR FACTOR KAPPA-B KINASE EPSILON SUBUNIT HOMOLOG 1-RELATED"/>
    <property type="match status" value="1"/>
</dbReference>
<dbReference type="Proteomes" id="UP001302812">
    <property type="component" value="Unassembled WGS sequence"/>
</dbReference>